<dbReference type="GO" id="GO:0005886">
    <property type="term" value="C:plasma membrane"/>
    <property type="evidence" value="ECO:0007669"/>
    <property type="project" value="TreeGrafter"/>
</dbReference>
<feature type="chain" id="PRO_5002166040" description="Peptidase M13 N-terminal domain-containing protein" evidence="3">
    <location>
        <begin position="22"/>
        <end position="512"/>
    </location>
</feature>
<dbReference type="SUPFAM" id="SSF55486">
    <property type="entry name" value="Metalloproteases ('zincins'), catalytic domain"/>
    <property type="match status" value="1"/>
</dbReference>
<organism evidence="5 6">
    <name type="scientific">Ancylostoma duodenale</name>
    <dbReference type="NCBI Taxonomy" id="51022"/>
    <lineage>
        <taxon>Eukaryota</taxon>
        <taxon>Metazoa</taxon>
        <taxon>Ecdysozoa</taxon>
        <taxon>Nematoda</taxon>
        <taxon>Chromadorea</taxon>
        <taxon>Rhabditida</taxon>
        <taxon>Rhabditina</taxon>
        <taxon>Rhabditomorpha</taxon>
        <taxon>Strongyloidea</taxon>
        <taxon>Ancylostomatidae</taxon>
        <taxon>Ancylostomatinae</taxon>
        <taxon>Ancylostoma</taxon>
    </lineage>
</organism>
<dbReference type="InterPro" id="IPR024079">
    <property type="entry name" value="MetalloPept_cat_dom_sf"/>
</dbReference>
<keyword evidence="3" id="KW-0732">Signal</keyword>
<dbReference type="Gene3D" id="3.40.390.10">
    <property type="entry name" value="Collagenase (Catalytic Domain)"/>
    <property type="match status" value="1"/>
</dbReference>
<sequence>MNASATVVASLLLVVASLVLSILTFIRINGDEWQLSSENVRNDPVPNAVKIQDHQDSVKSQERCKTKQLVVPLPEPIYANSSIFCPTYAPANNSPAWQTISTSTNAICKPIIQEAASILRKGLDQEQDPCTNFYAFTCNKFLSDLNIDALNIDKVGMSDLAQAQVYAAIAQALEEVKVNDNKWSETERITKAVYDACLSSKKRKHKQNASKDIYQFLKNLNVTVPFFNEPLSNDLDIFAAFGAIEKTFGYGTLMQTRIDVDYRNITQNILYISQPILPLPRDFFVLPHNRGYRTNRSGDMATVLTVFSMELAEDFWKTEELIYGVVIKQPSYFSWLNSMFAAQEFQKRILVNYVIALLVLNNRDFVNKPEKNVPSLDSNNSPRSIIHSYPRTKTDPRKIEGLNDESTQCMNILTDYLPFGAGYVYVKSLQNRDKLYDDVKNYTSLIVQSFQDIIKHQRWMTPETKEIALDRADKIQKNLGWPHKLFGNFEDSTTIDVYHRVWDNDNSSYCDT</sequence>
<dbReference type="Pfam" id="PF05649">
    <property type="entry name" value="Peptidase_M13_N"/>
    <property type="match status" value="2"/>
</dbReference>
<dbReference type="InterPro" id="IPR000718">
    <property type="entry name" value="Peptidase_M13"/>
</dbReference>
<name>A0A0C2GVV5_9BILA</name>
<dbReference type="GO" id="GO:0004222">
    <property type="term" value="F:metalloendopeptidase activity"/>
    <property type="evidence" value="ECO:0007669"/>
    <property type="project" value="InterPro"/>
</dbReference>
<dbReference type="InterPro" id="IPR042089">
    <property type="entry name" value="Peptidase_M13_dom_2"/>
</dbReference>
<evidence type="ECO:0000259" key="4">
    <source>
        <dbReference type="Pfam" id="PF05649"/>
    </source>
</evidence>
<dbReference type="PANTHER" id="PTHR11733:SF188">
    <property type="entry name" value="NEPRILYSIN"/>
    <property type="match status" value="1"/>
</dbReference>
<dbReference type="EMBL" id="KN727467">
    <property type="protein sequence ID" value="KIH65615.1"/>
    <property type="molecule type" value="Genomic_DNA"/>
</dbReference>
<evidence type="ECO:0000256" key="2">
    <source>
        <dbReference type="SAM" id="MobiDB-lite"/>
    </source>
</evidence>
<evidence type="ECO:0000256" key="1">
    <source>
        <dbReference type="ARBA" id="ARBA00007357"/>
    </source>
</evidence>
<dbReference type="Gene3D" id="1.10.1380.10">
    <property type="entry name" value="Neutral endopeptidase , domain2"/>
    <property type="match status" value="2"/>
</dbReference>
<dbReference type="InterPro" id="IPR008753">
    <property type="entry name" value="Peptidase_M13_N"/>
</dbReference>
<feature type="signal peptide" evidence="3">
    <location>
        <begin position="1"/>
        <end position="21"/>
    </location>
</feature>
<reference evidence="5 6" key="1">
    <citation type="submission" date="2013-12" db="EMBL/GenBank/DDBJ databases">
        <title>Draft genome of the parsitic nematode Ancylostoma duodenale.</title>
        <authorList>
            <person name="Mitreva M."/>
        </authorList>
    </citation>
    <scope>NUCLEOTIDE SEQUENCE [LARGE SCALE GENOMIC DNA]</scope>
    <source>
        <strain evidence="5 6">Zhejiang</strain>
    </source>
</reference>
<feature type="domain" description="Peptidase M13 N-terminal" evidence="4">
    <location>
        <begin position="324"/>
        <end position="482"/>
    </location>
</feature>
<accession>A0A0C2GVV5</accession>
<keyword evidence="6" id="KW-1185">Reference proteome</keyword>
<comment type="similarity">
    <text evidence="1">Belongs to the peptidase M13 family.</text>
</comment>
<protein>
    <recommendedName>
        <fullName evidence="4">Peptidase M13 N-terminal domain-containing protein</fullName>
    </recommendedName>
</protein>
<evidence type="ECO:0000313" key="5">
    <source>
        <dbReference type="EMBL" id="KIH65615.1"/>
    </source>
</evidence>
<dbReference type="PROSITE" id="PS51885">
    <property type="entry name" value="NEPRILYSIN"/>
    <property type="match status" value="1"/>
</dbReference>
<feature type="domain" description="Peptidase M13 N-terminal" evidence="4">
    <location>
        <begin position="129"/>
        <end position="296"/>
    </location>
</feature>
<dbReference type="PANTHER" id="PTHR11733">
    <property type="entry name" value="ZINC METALLOPROTEASE FAMILY M13 NEPRILYSIN-RELATED"/>
    <property type="match status" value="1"/>
</dbReference>
<dbReference type="GO" id="GO:0016485">
    <property type="term" value="P:protein processing"/>
    <property type="evidence" value="ECO:0007669"/>
    <property type="project" value="TreeGrafter"/>
</dbReference>
<evidence type="ECO:0000313" key="6">
    <source>
        <dbReference type="Proteomes" id="UP000054047"/>
    </source>
</evidence>
<proteinExistence type="inferred from homology"/>
<dbReference type="Proteomes" id="UP000054047">
    <property type="component" value="Unassembled WGS sequence"/>
</dbReference>
<evidence type="ECO:0000256" key="3">
    <source>
        <dbReference type="SAM" id="SignalP"/>
    </source>
</evidence>
<dbReference type="OrthoDB" id="5894239at2759"/>
<feature type="region of interest" description="Disordered" evidence="2">
    <location>
        <begin position="371"/>
        <end position="390"/>
    </location>
</feature>
<dbReference type="AlphaFoldDB" id="A0A0C2GVV5"/>
<gene>
    <name evidence="5" type="ORF">ANCDUO_04062</name>
</gene>